<feature type="compositionally biased region" description="Polar residues" evidence="3">
    <location>
        <begin position="128"/>
        <end position="142"/>
    </location>
</feature>
<evidence type="ECO:0000313" key="5">
    <source>
        <dbReference type="Proteomes" id="UP000193411"/>
    </source>
</evidence>
<keyword evidence="1 2" id="KW-0175">Coiled coil</keyword>
<evidence type="ECO:0000256" key="2">
    <source>
        <dbReference type="SAM" id="Coils"/>
    </source>
</evidence>
<evidence type="ECO:0000256" key="3">
    <source>
        <dbReference type="SAM" id="MobiDB-lite"/>
    </source>
</evidence>
<keyword evidence="5" id="KW-1185">Reference proteome</keyword>
<feature type="coiled-coil region" evidence="2">
    <location>
        <begin position="235"/>
        <end position="269"/>
    </location>
</feature>
<protein>
    <submittedName>
        <fullName evidence="4">Uncharacterized protein</fullName>
    </submittedName>
</protein>
<feature type="region of interest" description="Disordered" evidence="3">
    <location>
        <begin position="119"/>
        <end position="229"/>
    </location>
</feature>
<feature type="region of interest" description="Disordered" evidence="3">
    <location>
        <begin position="1"/>
        <end position="86"/>
    </location>
</feature>
<dbReference type="AlphaFoldDB" id="A0A1Y2I0Z6"/>
<dbReference type="EMBL" id="MCFL01000003">
    <property type="protein sequence ID" value="ORZ40409.1"/>
    <property type="molecule type" value="Genomic_DNA"/>
</dbReference>
<dbReference type="PANTHER" id="PTHR18870:SF9">
    <property type="entry name" value="PROTEIN TAG-278-RELATED"/>
    <property type="match status" value="1"/>
</dbReference>
<feature type="compositionally biased region" description="Low complexity" evidence="3">
    <location>
        <begin position="159"/>
        <end position="172"/>
    </location>
</feature>
<feature type="compositionally biased region" description="Polar residues" evidence="3">
    <location>
        <begin position="202"/>
        <end position="215"/>
    </location>
</feature>
<name>A0A1Y2I0Z6_9FUNG</name>
<proteinExistence type="predicted"/>
<evidence type="ECO:0000256" key="1">
    <source>
        <dbReference type="ARBA" id="ARBA00023054"/>
    </source>
</evidence>
<feature type="compositionally biased region" description="Polar residues" evidence="3">
    <location>
        <begin position="569"/>
        <end position="586"/>
    </location>
</feature>
<feature type="region of interest" description="Disordered" evidence="3">
    <location>
        <begin position="507"/>
        <end position="616"/>
    </location>
</feature>
<feature type="coiled-coil region" evidence="2">
    <location>
        <begin position="304"/>
        <end position="335"/>
    </location>
</feature>
<dbReference type="PANTHER" id="PTHR18870">
    <property type="entry name" value="PROTEIN TAG-278-RELATED"/>
    <property type="match status" value="1"/>
</dbReference>
<feature type="coiled-coil region" evidence="2">
    <location>
        <begin position="370"/>
        <end position="486"/>
    </location>
</feature>
<comment type="caution">
    <text evidence="4">The sequence shown here is derived from an EMBL/GenBank/DDBJ whole genome shotgun (WGS) entry which is preliminary data.</text>
</comment>
<feature type="compositionally biased region" description="Acidic residues" evidence="3">
    <location>
        <begin position="31"/>
        <end position="55"/>
    </location>
</feature>
<gene>
    <name evidence="4" type="ORF">BCR44DRAFT_1174010</name>
</gene>
<feature type="compositionally biased region" description="Basic residues" evidence="3">
    <location>
        <begin position="593"/>
        <end position="604"/>
    </location>
</feature>
<feature type="compositionally biased region" description="Low complexity" evidence="3">
    <location>
        <begin position="56"/>
        <end position="72"/>
    </location>
</feature>
<accession>A0A1Y2I0Z6</accession>
<feature type="compositionally biased region" description="Low complexity" evidence="3">
    <location>
        <begin position="181"/>
        <end position="193"/>
    </location>
</feature>
<feature type="compositionally biased region" description="Basic and acidic residues" evidence="3">
    <location>
        <begin position="20"/>
        <end position="30"/>
    </location>
</feature>
<sequence>MYAREKAKARGEPFPGDFGGGDKAREHVDDREEEEIVEESVEEEVDDEEAQEEQAETQQSKSMSKQSVKSISDQVKPMSTLGPLRDLPRLAPIASINAPSALPKLGSTTVAPLVSSIPRLSSRESIHQVISQSNLSRKNSANELAAKLSASDNNDLPRSRSGSNSGSVHSLSAKVPKLKSNKTSSNSKSQLLTGANGDASATGGTRTRSGSQVSLPSPRVTGMSLPSVHSSAPQLETLQAKIDDQSAHITELEAELRDLRDRLRVADELSVERSTKYERELQAAVATAKAQSECAMNALRDGLAKEHAAELEVVRRQAEDKLRRLESECGDKIKAAKDSCVEQIKQMELKYKQDQVSMVKKHEDQLDVAGKRYLAEIKELKQQLEVAEAASKASAGHSTEPTTDHSQGKLVSLRAELAGALDQLAAAQDELEITREQIASHDDELNAVRTEYEARLQARDSEVNQLRSRVQALEQLAQELHQKQERPAVSDEPPPPKVTVVTRETAAQTDHAAGVAPAGQDTAIARGRPPATSAIARVPSAGEVADSITQASQRHQQQQSAPLNDKYLTDSSDSSRSQVDATPSDTPSTSRAPSRHRHHHRPRKSSVPSAPRAELVRSPSLQRPVLLKSRVSATSILPSYLETVALPGPDSELSDVEASLHAVMDRIQTRRRQTSSGYSPTLQRAYIPTSVSAPRWVSESPPTLPPRPLGTHHLDAFAAECSATERKLREHTLWLRTFLDNIEPTMGNP</sequence>
<feature type="compositionally biased region" description="Low complexity" evidence="3">
    <location>
        <begin position="550"/>
        <end position="561"/>
    </location>
</feature>
<feature type="compositionally biased region" description="Basic and acidic residues" evidence="3">
    <location>
        <begin position="1"/>
        <end position="11"/>
    </location>
</feature>
<evidence type="ECO:0000313" key="4">
    <source>
        <dbReference type="EMBL" id="ORZ40409.1"/>
    </source>
</evidence>
<reference evidence="4 5" key="1">
    <citation type="submission" date="2016-07" db="EMBL/GenBank/DDBJ databases">
        <title>Pervasive Adenine N6-methylation of Active Genes in Fungi.</title>
        <authorList>
            <consortium name="DOE Joint Genome Institute"/>
            <person name="Mondo S.J."/>
            <person name="Dannebaum R.O."/>
            <person name="Kuo R.C."/>
            <person name="Labutti K."/>
            <person name="Haridas S."/>
            <person name="Kuo A."/>
            <person name="Salamov A."/>
            <person name="Ahrendt S.R."/>
            <person name="Lipzen A."/>
            <person name="Sullivan W."/>
            <person name="Andreopoulos W.B."/>
            <person name="Clum A."/>
            <person name="Lindquist E."/>
            <person name="Daum C."/>
            <person name="Ramamoorthy G.K."/>
            <person name="Gryganskyi A."/>
            <person name="Culley D."/>
            <person name="Magnuson J.K."/>
            <person name="James T.Y."/>
            <person name="O'Malley M.A."/>
            <person name="Stajich J.E."/>
            <person name="Spatafora J.W."/>
            <person name="Visel A."/>
            <person name="Grigoriev I.V."/>
        </authorList>
    </citation>
    <scope>NUCLEOTIDE SEQUENCE [LARGE SCALE GENOMIC DNA]</scope>
    <source>
        <strain evidence="4 5">PL171</strain>
    </source>
</reference>
<organism evidence="4 5">
    <name type="scientific">Catenaria anguillulae PL171</name>
    <dbReference type="NCBI Taxonomy" id="765915"/>
    <lineage>
        <taxon>Eukaryota</taxon>
        <taxon>Fungi</taxon>
        <taxon>Fungi incertae sedis</taxon>
        <taxon>Blastocladiomycota</taxon>
        <taxon>Blastocladiomycetes</taxon>
        <taxon>Blastocladiales</taxon>
        <taxon>Catenariaceae</taxon>
        <taxon>Catenaria</taxon>
    </lineage>
</organism>
<dbReference type="Proteomes" id="UP000193411">
    <property type="component" value="Unassembled WGS sequence"/>
</dbReference>